<proteinExistence type="predicted"/>
<evidence type="ECO:0000313" key="3">
    <source>
        <dbReference type="Proteomes" id="UP000499080"/>
    </source>
</evidence>
<evidence type="ECO:0000256" key="1">
    <source>
        <dbReference type="SAM" id="SignalP"/>
    </source>
</evidence>
<feature type="chain" id="PRO_5021357058" evidence="1">
    <location>
        <begin position="17"/>
        <end position="97"/>
    </location>
</feature>
<dbReference type="EMBL" id="BGPR01000857">
    <property type="protein sequence ID" value="GBM38047.1"/>
    <property type="molecule type" value="Genomic_DNA"/>
</dbReference>
<keyword evidence="1" id="KW-0732">Signal</keyword>
<comment type="caution">
    <text evidence="2">The sequence shown here is derived from an EMBL/GenBank/DDBJ whole genome shotgun (WGS) entry which is preliminary data.</text>
</comment>
<accession>A0A4Y2FAN6</accession>
<dbReference type="Proteomes" id="UP000499080">
    <property type="component" value="Unassembled WGS sequence"/>
</dbReference>
<protein>
    <submittedName>
        <fullName evidence="2">Uncharacterized protein</fullName>
    </submittedName>
</protein>
<reference evidence="2 3" key="1">
    <citation type="journal article" date="2019" name="Sci. Rep.">
        <title>Orb-weaving spider Araneus ventricosus genome elucidates the spidroin gene catalogue.</title>
        <authorList>
            <person name="Kono N."/>
            <person name="Nakamura H."/>
            <person name="Ohtoshi R."/>
            <person name="Moran D.A.P."/>
            <person name="Shinohara A."/>
            <person name="Yoshida Y."/>
            <person name="Fujiwara M."/>
            <person name="Mori M."/>
            <person name="Tomita M."/>
            <person name="Arakawa K."/>
        </authorList>
    </citation>
    <scope>NUCLEOTIDE SEQUENCE [LARGE SCALE GENOMIC DNA]</scope>
</reference>
<dbReference type="AlphaFoldDB" id="A0A4Y2FAN6"/>
<sequence length="97" mass="11097">MMLNTFALYAVINIQAVILYTEEPEKLVHLSNIVKGQHEHTKVMQHDVAWYRLMSEGVLEVFHTMDPAGQSSKCWRVPGGGDLFRTGMNIIEPIWVQ</sequence>
<gene>
    <name evidence="2" type="ORF">AVEN_160310_1</name>
</gene>
<organism evidence="2 3">
    <name type="scientific">Araneus ventricosus</name>
    <name type="common">Orbweaver spider</name>
    <name type="synonym">Epeira ventricosa</name>
    <dbReference type="NCBI Taxonomy" id="182803"/>
    <lineage>
        <taxon>Eukaryota</taxon>
        <taxon>Metazoa</taxon>
        <taxon>Ecdysozoa</taxon>
        <taxon>Arthropoda</taxon>
        <taxon>Chelicerata</taxon>
        <taxon>Arachnida</taxon>
        <taxon>Araneae</taxon>
        <taxon>Araneomorphae</taxon>
        <taxon>Entelegynae</taxon>
        <taxon>Araneoidea</taxon>
        <taxon>Araneidae</taxon>
        <taxon>Araneus</taxon>
    </lineage>
</organism>
<feature type="signal peptide" evidence="1">
    <location>
        <begin position="1"/>
        <end position="16"/>
    </location>
</feature>
<evidence type="ECO:0000313" key="2">
    <source>
        <dbReference type="EMBL" id="GBM38047.1"/>
    </source>
</evidence>
<keyword evidence="3" id="KW-1185">Reference proteome</keyword>
<name>A0A4Y2FAN6_ARAVE</name>